<evidence type="ECO:0000313" key="3">
    <source>
        <dbReference type="Proteomes" id="UP000054770"/>
    </source>
</evidence>
<keyword evidence="3" id="KW-1185">Reference proteome</keyword>
<dbReference type="AlphaFoldDB" id="A0A158L0I9"/>
<reference evidence="2" key="1">
    <citation type="submission" date="2016-01" db="EMBL/GenBank/DDBJ databases">
        <authorList>
            <person name="Peeters C."/>
        </authorList>
    </citation>
    <scope>NUCLEOTIDE SEQUENCE [LARGE SCALE GENOMIC DNA]</scope>
    <source>
        <strain evidence="2">LMG 22940</strain>
    </source>
</reference>
<dbReference type="EMBL" id="FCON02000232">
    <property type="protein sequence ID" value="SAL86519.1"/>
    <property type="molecule type" value="Genomic_DNA"/>
</dbReference>
<proteinExistence type="predicted"/>
<evidence type="ECO:0000313" key="2">
    <source>
        <dbReference type="EMBL" id="SAL86519.1"/>
    </source>
</evidence>
<sequence>MAEPRNSGTPHQIPSQPLCDQDAQRPFPGTHLLLQHSNKSSDTKRPVLLAPGGRSRRSTTDTQRRLAYAFPCGDPGLGQRHQHSAIICLCRHYLLVVSGQAIAVRHVMPFQIGVYSGRPAPAGSAALSPRCPVPCFCGFDVVWVPMEPIHSPPDLTRTGTPCSRSPGLLRSDNGSDGGRDRDATRPAWSVHAAIFSPPVTCDDPAWCRSADMAGPSIASCRRRTECHEDSRGRIGSPHGFQIS</sequence>
<feature type="region of interest" description="Disordered" evidence="1">
    <location>
        <begin position="153"/>
        <end position="183"/>
    </location>
</feature>
<accession>A0A158L0I9</accession>
<name>A0A158L0I9_9BURK</name>
<dbReference type="Proteomes" id="UP000054770">
    <property type="component" value="Unassembled WGS sequence"/>
</dbReference>
<gene>
    <name evidence="2" type="ORF">AWB68_08055</name>
</gene>
<organism evidence="2 3">
    <name type="scientific">Caballeronia choica</name>
    <dbReference type="NCBI Taxonomy" id="326476"/>
    <lineage>
        <taxon>Bacteria</taxon>
        <taxon>Pseudomonadati</taxon>
        <taxon>Pseudomonadota</taxon>
        <taxon>Betaproteobacteria</taxon>
        <taxon>Burkholderiales</taxon>
        <taxon>Burkholderiaceae</taxon>
        <taxon>Caballeronia</taxon>
    </lineage>
</organism>
<comment type="caution">
    <text evidence="2">The sequence shown here is derived from an EMBL/GenBank/DDBJ whole genome shotgun (WGS) entry which is preliminary data.</text>
</comment>
<feature type="compositionally biased region" description="Polar residues" evidence="1">
    <location>
        <begin position="1"/>
        <end position="15"/>
    </location>
</feature>
<feature type="region of interest" description="Disordered" evidence="1">
    <location>
        <begin position="1"/>
        <end position="62"/>
    </location>
</feature>
<evidence type="ECO:0000256" key="1">
    <source>
        <dbReference type="SAM" id="MobiDB-lite"/>
    </source>
</evidence>
<protein>
    <submittedName>
        <fullName evidence="2">Uncharacterized protein</fullName>
    </submittedName>
</protein>